<dbReference type="Proteomes" id="UP001145021">
    <property type="component" value="Unassembled WGS sequence"/>
</dbReference>
<evidence type="ECO:0000313" key="2">
    <source>
        <dbReference type="EMBL" id="KAJ1645190.1"/>
    </source>
</evidence>
<dbReference type="Pfam" id="PF01535">
    <property type="entry name" value="PPR"/>
    <property type="match status" value="3"/>
</dbReference>
<name>A0A9W8CIZ7_9FUNG</name>
<gene>
    <name evidence="2" type="ORF">LPJ64_003194</name>
</gene>
<dbReference type="InterPro" id="IPR050872">
    <property type="entry name" value="PPR_P_subfamily"/>
</dbReference>
<protein>
    <submittedName>
        <fullName evidence="2">Uncharacterized protein</fullName>
    </submittedName>
</protein>
<dbReference type="NCBIfam" id="TIGR00756">
    <property type="entry name" value="PPR"/>
    <property type="match status" value="1"/>
</dbReference>
<evidence type="ECO:0000256" key="1">
    <source>
        <dbReference type="ARBA" id="ARBA00007626"/>
    </source>
</evidence>
<dbReference type="EMBL" id="JANBOH010000119">
    <property type="protein sequence ID" value="KAJ1645190.1"/>
    <property type="molecule type" value="Genomic_DNA"/>
</dbReference>
<reference evidence="2" key="1">
    <citation type="submission" date="2022-07" db="EMBL/GenBank/DDBJ databases">
        <title>Phylogenomic reconstructions and comparative analyses of Kickxellomycotina fungi.</title>
        <authorList>
            <person name="Reynolds N.K."/>
            <person name="Stajich J.E."/>
            <person name="Barry K."/>
            <person name="Grigoriev I.V."/>
            <person name="Crous P."/>
            <person name="Smith M.E."/>
        </authorList>
    </citation>
    <scope>NUCLEOTIDE SEQUENCE</scope>
    <source>
        <strain evidence="2">NBRC 105413</strain>
    </source>
</reference>
<evidence type="ECO:0000313" key="3">
    <source>
        <dbReference type="Proteomes" id="UP001145021"/>
    </source>
</evidence>
<keyword evidence="3" id="KW-1185">Reference proteome</keyword>
<accession>A0A9W8CIZ7</accession>
<dbReference type="PANTHER" id="PTHR46128">
    <property type="entry name" value="MITOCHONDRIAL GROUP I INTRON SPLICING FACTOR CCM1"/>
    <property type="match status" value="1"/>
</dbReference>
<dbReference type="PANTHER" id="PTHR46128:SF211">
    <property type="entry name" value="PENTACOTRIPEPTIDE-REPEAT REGION OF PRORP DOMAIN-CONTAINING PROTEIN"/>
    <property type="match status" value="1"/>
</dbReference>
<sequence length="589" mass="66828">MRLLGLQIGATEVASEIYAFHDLGQFSRAIDLWRENTAVIFSQHDRVAEEQIETHIYALKAAVRLKNVNTVRDIYTTLVNTIVKESSDAAEKSQYISSMLALTWTLFPSLKRTKSTTGSDYPWDPSRLGYAFLRKAYLRISEMVDGLDQKMLAVRILRYMIRALCLNGDCKHALHIYLEYLDSRNSKNKSAAPEVLCEMVGGLCKHGLIDEAYELLSNAGDVGSRSVYVWNTYFDGLIRHPQKILKENTPSAFERLQNAMHIMRDTDGIEPDTVTWSIWIRACFQMGDWHGAFKCFRDQYETMSRDVACWDTVVRGLFQSRSREAHAVGWQLVEEFIARSSATPSQKDSNNSAALVADNRIVETVLLHCFPRFSEANSTYAYEMLSGDTLKKVVSWIEANISPQRKIGHAIMIGTLLKKGQIKAALAMHQSMIDRQLWPTKSINCMIVRALGLAGSSQKASQGSTSDAIKEADCFILHRVPKQHYAAAYLPLVKSAAQDGRYTDMWALINRHYPWVPNKDAVVDTTRPFPDADMYQAVLSATEARADWSENRHLLDKLRHHLDLVSDCGDKKPKTKMAGIYNHYIRKHF</sequence>
<proteinExistence type="inferred from homology"/>
<comment type="similarity">
    <text evidence="1">Belongs to the PPR family. P subfamily.</text>
</comment>
<dbReference type="InterPro" id="IPR011990">
    <property type="entry name" value="TPR-like_helical_dom_sf"/>
</dbReference>
<organism evidence="2 3">
    <name type="scientific">Coemansia asiatica</name>
    <dbReference type="NCBI Taxonomy" id="1052880"/>
    <lineage>
        <taxon>Eukaryota</taxon>
        <taxon>Fungi</taxon>
        <taxon>Fungi incertae sedis</taxon>
        <taxon>Zoopagomycota</taxon>
        <taxon>Kickxellomycotina</taxon>
        <taxon>Kickxellomycetes</taxon>
        <taxon>Kickxellales</taxon>
        <taxon>Kickxellaceae</taxon>
        <taxon>Coemansia</taxon>
    </lineage>
</organism>
<comment type="caution">
    <text evidence="2">The sequence shown here is derived from an EMBL/GenBank/DDBJ whole genome shotgun (WGS) entry which is preliminary data.</text>
</comment>
<dbReference type="InterPro" id="IPR002885">
    <property type="entry name" value="PPR_rpt"/>
</dbReference>
<dbReference type="Gene3D" id="1.25.40.10">
    <property type="entry name" value="Tetratricopeptide repeat domain"/>
    <property type="match status" value="1"/>
</dbReference>
<dbReference type="AlphaFoldDB" id="A0A9W8CIZ7"/>